<dbReference type="CDD" id="cd02573">
    <property type="entry name" value="PseudoU_synth_EcTruB"/>
    <property type="match status" value="1"/>
</dbReference>
<dbReference type="NCBIfam" id="TIGR00431">
    <property type="entry name" value="TruB"/>
    <property type="match status" value="1"/>
</dbReference>
<keyword evidence="3" id="KW-0819">tRNA processing</keyword>
<dbReference type="GO" id="GO:0160148">
    <property type="term" value="F:tRNA pseudouridine(55) synthase activity"/>
    <property type="evidence" value="ECO:0007669"/>
    <property type="project" value="UniProtKB-EC"/>
</dbReference>
<dbReference type="InterPro" id="IPR014780">
    <property type="entry name" value="tRNA_psdUridine_synth_TruB"/>
</dbReference>
<dbReference type="GO" id="GO:0005634">
    <property type="term" value="C:nucleus"/>
    <property type="evidence" value="ECO:0007669"/>
    <property type="project" value="TreeGrafter"/>
</dbReference>
<dbReference type="GO" id="GO:0003723">
    <property type="term" value="F:RNA binding"/>
    <property type="evidence" value="ECO:0007669"/>
    <property type="project" value="InterPro"/>
</dbReference>
<comment type="similarity">
    <text evidence="1">Belongs to the pseudouridine synthase TruB family.</text>
</comment>
<feature type="region of interest" description="Disordered" evidence="5">
    <location>
        <begin position="44"/>
        <end position="70"/>
    </location>
</feature>
<dbReference type="HAMAP" id="MF_01080">
    <property type="entry name" value="TruB_bact"/>
    <property type="match status" value="1"/>
</dbReference>
<dbReference type="Gene3D" id="3.30.2350.10">
    <property type="entry name" value="Pseudouridine synthase"/>
    <property type="match status" value="1"/>
</dbReference>
<evidence type="ECO:0000313" key="8">
    <source>
        <dbReference type="EMBL" id="KAL1500359.1"/>
    </source>
</evidence>
<dbReference type="Proteomes" id="UP001515480">
    <property type="component" value="Unassembled WGS sequence"/>
</dbReference>
<dbReference type="SUPFAM" id="SSF55120">
    <property type="entry name" value="Pseudouridine synthase"/>
    <property type="match status" value="1"/>
</dbReference>
<reference evidence="8 9" key="1">
    <citation type="journal article" date="2024" name="Science">
        <title>Giant polyketide synthase enzymes in the biosynthesis of giant marine polyether toxins.</title>
        <authorList>
            <person name="Fallon T.R."/>
            <person name="Shende V.V."/>
            <person name="Wierzbicki I.H."/>
            <person name="Pendleton A.L."/>
            <person name="Watervoot N.F."/>
            <person name="Auber R.P."/>
            <person name="Gonzalez D.J."/>
            <person name="Wisecaver J.H."/>
            <person name="Moore B.S."/>
        </authorList>
    </citation>
    <scope>NUCLEOTIDE SEQUENCE [LARGE SCALE GENOMIC DNA]</scope>
    <source>
        <strain evidence="8 9">12B1</strain>
    </source>
</reference>
<dbReference type="AlphaFoldDB" id="A0AB34IJG8"/>
<evidence type="ECO:0000259" key="7">
    <source>
        <dbReference type="Pfam" id="PF16198"/>
    </source>
</evidence>
<sequence>MLPCFAGAVLTAMLRPFPHLASSRASFLAIDALTLRTAGSAARTRQPFRALGTAERPQPRTPLEPLAPMPSGILVVDKPANWTSNDVTTRIRNTLEKFCKKLGHRIMRKRRLKVGHGGTLDPLATGVLVVGVGQACKQLSAYSQGGKRYLAKAQFGSETDTQDKTGNVTCTTGFEHVTLEALLDAAKPLTGEIMQRPPIYSALWKDGVRMHELARAGKIEEADVELRPVTVYDLQIQNFDPQQGSVELIASVSGGTYIRTLIVDLARSVKSSAHMTELRRLQHGPFASDSEGQIQVEPIQLKDFYDHAKLLKAMEETSELLANNVSQ</sequence>
<evidence type="ECO:0000256" key="1">
    <source>
        <dbReference type="ARBA" id="ARBA00008999"/>
    </source>
</evidence>
<evidence type="ECO:0000256" key="5">
    <source>
        <dbReference type="SAM" id="MobiDB-lite"/>
    </source>
</evidence>
<accession>A0AB34IJG8</accession>
<dbReference type="InterPro" id="IPR020103">
    <property type="entry name" value="PsdUridine_synth_cat_dom_sf"/>
</dbReference>
<dbReference type="GO" id="GO:0006400">
    <property type="term" value="P:tRNA modification"/>
    <property type="evidence" value="ECO:0007669"/>
    <property type="project" value="TreeGrafter"/>
</dbReference>
<dbReference type="Pfam" id="PF01509">
    <property type="entry name" value="TruB_N"/>
    <property type="match status" value="1"/>
</dbReference>
<comment type="caution">
    <text evidence="8">The sequence shown here is derived from an EMBL/GenBank/DDBJ whole genome shotgun (WGS) entry which is preliminary data.</text>
</comment>
<dbReference type="PANTHER" id="PTHR13767">
    <property type="entry name" value="TRNA-PSEUDOURIDINE SYNTHASE"/>
    <property type="match status" value="1"/>
</dbReference>
<evidence type="ECO:0000256" key="4">
    <source>
        <dbReference type="ARBA" id="ARBA00023235"/>
    </source>
</evidence>
<keyword evidence="9" id="KW-1185">Reference proteome</keyword>
<feature type="domain" description="Pseudouridine synthase II N-terminal" evidence="6">
    <location>
        <begin position="110"/>
        <end position="258"/>
    </location>
</feature>
<dbReference type="InterPro" id="IPR002501">
    <property type="entry name" value="PsdUridine_synth_N"/>
</dbReference>
<dbReference type="EMBL" id="JBGBPQ010000023">
    <property type="protein sequence ID" value="KAL1500359.1"/>
    <property type="molecule type" value="Genomic_DNA"/>
</dbReference>
<proteinExistence type="inferred from homology"/>
<organism evidence="8 9">
    <name type="scientific">Prymnesium parvum</name>
    <name type="common">Toxic golden alga</name>
    <dbReference type="NCBI Taxonomy" id="97485"/>
    <lineage>
        <taxon>Eukaryota</taxon>
        <taxon>Haptista</taxon>
        <taxon>Haptophyta</taxon>
        <taxon>Prymnesiophyceae</taxon>
        <taxon>Prymnesiales</taxon>
        <taxon>Prymnesiaceae</taxon>
        <taxon>Prymnesium</taxon>
    </lineage>
</organism>
<dbReference type="Pfam" id="PF16198">
    <property type="entry name" value="TruB_C_2"/>
    <property type="match status" value="1"/>
</dbReference>
<evidence type="ECO:0000256" key="3">
    <source>
        <dbReference type="ARBA" id="ARBA00022694"/>
    </source>
</evidence>
<dbReference type="PANTHER" id="PTHR13767:SF2">
    <property type="entry name" value="PSEUDOURIDYLATE SYNTHASE TRUB1"/>
    <property type="match status" value="1"/>
</dbReference>
<feature type="compositionally biased region" description="Pro residues" evidence="5">
    <location>
        <begin position="59"/>
        <end position="68"/>
    </location>
</feature>
<dbReference type="GO" id="GO:1990481">
    <property type="term" value="P:mRNA pseudouridine synthesis"/>
    <property type="evidence" value="ECO:0007669"/>
    <property type="project" value="TreeGrafter"/>
</dbReference>
<evidence type="ECO:0000259" key="6">
    <source>
        <dbReference type="Pfam" id="PF01509"/>
    </source>
</evidence>
<dbReference type="InterPro" id="IPR032819">
    <property type="entry name" value="TruB_C"/>
</dbReference>
<gene>
    <name evidence="8" type="ORF">AB1Y20_013022</name>
</gene>
<protein>
    <recommendedName>
        <fullName evidence="2">tRNA pseudouridine(55) synthase</fullName>
        <ecNumber evidence="2">5.4.99.25</ecNumber>
    </recommendedName>
</protein>
<dbReference type="EC" id="5.4.99.25" evidence="2"/>
<evidence type="ECO:0000313" key="9">
    <source>
        <dbReference type="Proteomes" id="UP001515480"/>
    </source>
</evidence>
<keyword evidence="4" id="KW-0413">Isomerase</keyword>
<name>A0AB34IJG8_PRYPA</name>
<feature type="domain" description="tRNA pseudouridylate synthase B C-terminal" evidence="7">
    <location>
        <begin position="259"/>
        <end position="299"/>
    </location>
</feature>
<evidence type="ECO:0000256" key="2">
    <source>
        <dbReference type="ARBA" id="ARBA00012787"/>
    </source>
</evidence>